<dbReference type="Gene3D" id="3.40.605.10">
    <property type="entry name" value="Aldehyde Dehydrogenase, Chain A, domain 1"/>
    <property type="match status" value="1"/>
</dbReference>
<reference evidence="6 7" key="1">
    <citation type="journal article" date="2017" name="Poromechanics V (2013)">
        <title>Genomic Characterization of the Arsenic-Tolerant Actinobacterium, &lt;i&gt;Rhodococcus erythropolis&lt;/i&gt; S43.</title>
        <authorList>
            <person name="Retamal-Morales G."/>
            <person name="Mehnert M."/>
            <person name="Schwabe R."/>
            <person name="Tischler D."/>
            <person name="Schloemann M."/>
            <person name="Levican G.J."/>
        </authorList>
    </citation>
    <scope>NUCLEOTIDE SEQUENCE [LARGE SCALE GENOMIC DNA]</scope>
    <source>
        <strain evidence="6 7">S43</strain>
    </source>
</reference>
<dbReference type="InterPro" id="IPR016163">
    <property type="entry name" value="Ald_DH_C"/>
</dbReference>
<organism evidence="6 7">
    <name type="scientific">Rhodococcus erythropolis</name>
    <name type="common">Arthrobacter picolinophilus</name>
    <dbReference type="NCBI Taxonomy" id="1833"/>
    <lineage>
        <taxon>Bacteria</taxon>
        <taxon>Bacillati</taxon>
        <taxon>Actinomycetota</taxon>
        <taxon>Actinomycetes</taxon>
        <taxon>Mycobacteriales</taxon>
        <taxon>Nocardiaceae</taxon>
        <taxon>Rhodococcus</taxon>
        <taxon>Rhodococcus erythropolis group</taxon>
    </lineage>
</organism>
<dbReference type="InterPro" id="IPR016161">
    <property type="entry name" value="Ald_DH/histidinol_DH"/>
</dbReference>
<dbReference type="FunFam" id="3.40.605.10:FF:000007">
    <property type="entry name" value="NAD/NADP-dependent betaine aldehyde dehydrogenase"/>
    <property type="match status" value="1"/>
</dbReference>
<dbReference type="Gene3D" id="3.40.309.10">
    <property type="entry name" value="Aldehyde Dehydrogenase, Chain A, domain 2"/>
    <property type="match status" value="1"/>
</dbReference>
<evidence type="ECO:0000256" key="3">
    <source>
        <dbReference type="PROSITE-ProRule" id="PRU10007"/>
    </source>
</evidence>
<evidence type="ECO:0000259" key="5">
    <source>
        <dbReference type="Pfam" id="PF00171"/>
    </source>
</evidence>
<dbReference type="AlphaFoldDB" id="A0A5N5E0V8"/>
<name>A0A5N5E0V8_RHOER</name>
<feature type="domain" description="Aldehyde dehydrogenase" evidence="5">
    <location>
        <begin position="23"/>
        <end position="476"/>
    </location>
</feature>
<dbReference type="InterPro" id="IPR016162">
    <property type="entry name" value="Ald_DH_N"/>
</dbReference>
<dbReference type="InterPro" id="IPR029510">
    <property type="entry name" value="Ald_DH_CS_GLU"/>
</dbReference>
<protein>
    <submittedName>
        <fullName evidence="6">Aldehyde dehydrogenase</fullName>
    </submittedName>
</protein>
<dbReference type="SUPFAM" id="SSF53720">
    <property type="entry name" value="ALDH-like"/>
    <property type="match status" value="1"/>
</dbReference>
<dbReference type="RefSeq" id="WP_070795450.1">
    <property type="nucleotide sequence ID" value="NZ_JAGYWG010000001.1"/>
</dbReference>
<accession>A0A5N5E0V8</accession>
<proteinExistence type="inferred from homology"/>
<dbReference type="PANTHER" id="PTHR11699">
    <property type="entry name" value="ALDEHYDE DEHYDROGENASE-RELATED"/>
    <property type="match status" value="1"/>
</dbReference>
<sequence>MEGQAVREYGAFINGAFRAMGTSTFEARNAASGALLATLSRCGPTEIDDAVEAARRAFPAWANLTAEERSAKILQFAALVEDQAEELAQLECMDTGRHISEMREDYRAAVSHLRYFASISLAHHGFGRELASGYLVAKRVPLGVCGQIIPWNDPVVMTAFKIAPALAAGNTVVLKPDENACVSVMELARIAADVFPAGVFNVVPGLGEEAGAALIDHPKVSKLAFTGSTEVGRLVAHAAASRLISTTLELGGKSPSIVFPDIEDIDAVVADATAGVLMCNGQSCLAGTRLFIHEDIYDTFVEKLVAGFRSLRVGPPLNEDTELSGLIHQEHAERVISMIKSGIDEGAQLLTGGDLVEVPGFEAGNFVAPTILEVTNSMRIAQDEIFGPVLCVLRWNNYEHVIAEANDTPYGLAAGIYTSNLKNAMETADRLDAGCVWINQYFNLGGGVPFGGFKESGLGREFCLETLNEYTQLKSITVATSTPTTNQGSTN</sequence>
<dbReference type="InterPro" id="IPR015590">
    <property type="entry name" value="Aldehyde_DH_dom"/>
</dbReference>
<comment type="similarity">
    <text evidence="1 4">Belongs to the aldehyde dehydrogenase family.</text>
</comment>
<dbReference type="PROSITE" id="PS00687">
    <property type="entry name" value="ALDEHYDE_DEHYDR_GLU"/>
    <property type="match status" value="1"/>
</dbReference>
<evidence type="ECO:0000256" key="1">
    <source>
        <dbReference type="ARBA" id="ARBA00009986"/>
    </source>
</evidence>
<dbReference type="GO" id="GO:0016620">
    <property type="term" value="F:oxidoreductase activity, acting on the aldehyde or oxo group of donors, NAD or NADP as acceptor"/>
    <property type="evidence" value="ECO:0007669"/>
    <property type="project" value="InterPro"/>
</dbReference>
<dbReference type="EMBL" id="MRBO01000569">
    <property type="protein sequence ID" value="KAB2583341.1"/>
    <property type="molecule type" value="Genomic_DNA"/>
</dbReference>
<comment type="caution">
    <text evidence="6">The sequence shown here is derived from an EMBL/GenBank/DDBJ whole genome shotgun (WGS) entry which is preliminary data.</text>
</comment>
<feature type="active site" evidence="3">
    <location>
        <position position="249"/>
    </location>
</feature>
<gene>
    <name evidence="6" type="ORF">BS297_21140</name>
</gene>
<dbReference type="PROSITE" id="PS00070">
    <property type="entry name" value="ALDEHYDE_DEHYDR_CYS"/>
    <property type="match status" value="1"/>
</dbReference>
<dbReference type="Pfam" id="PF00171">
    <property type="entry name" value="Aldedh"/>
    <property type="match status" value="1"/>
</dbReference>
<dbReference type="FunFam" id="3.40.309.10:FF:000012">
    <property type="entry name" value="Betaine aldehyde dehydrogenase"/>
    <property type="match status" value="1"/>
</dbReference>
<dbReference type="InterPro" id="IPR016160">
    <property type="entry name" value="Ald_DH_CS_CYS"/>
</dbReference>
<evidence type="ECO:0000313" key="6">
    <source>
        <dbReference type="EMBL" id="KAB2583341.1"/>
    </source>
</evidence>
<evidence type="ECO:0000256" key="4">
    <source>
        <dbReference type="RuleBase" id="RU003345"/>
    </source>
</evidence>
<keyword evidence="2 4" id="KW-0560">Oxidoreductase</keyword>
<evidence type="ECO:0000256" key="2">
    <source>
        <dbReference type="ARBA" id="ARBA00023002"/>
    </source>
</evidence>
<evidence type="ECO:0000313" key="7">
    <source>
        <dbReference type="Proteomes" id="UP000325576"/>
    </source>
</evidence>
<dbReference type="Proteomes" id="UP000325576">
    <property type="component" value="Unassembled WGS sequence"/>
</dbReference>